<keyword evidence="4" id="KW-0378">Hydrolase</keyword>
<keyword evidence="7" id="KW-0732">Signal</keyword>
<dbReference type="EMBL" id="JBAMIC010000018">
    <property type="protein sequence ID" value="KAK7094927.1"/>
    <property type="molecule type" value="Genomic_DNA"/>
</dbReference>
<dbReference type="InterPro" id="IPR047115">
    <property type="entry name" value="ARSB"/>
</dbReference>
<accession>A0AAN9AXE1</accession>
<dbReference type="SUPFAM" id="SSF53649">
    <property type="entry name" value="Alkaline phosphatase-like"/>
    <property type="match status" value="1"/>
</dbReference>
<dbReference type="InterPro" id="IPR017850">
    <property type="entry name" value="Alkaline_phosphatase_core_sf"/>
</dbReference>
<gene>
    <name evidence="9" type="ORF">V1264_006406</name>
</gene>
<evidence type="ECO:0000256" key="1">
    <source>
        <dbReference type="ARBA" id="ARBA00001913"/>
    </source>
</evidence>
<dbReference type="AlphaFoldDB" id="A0AAN9AXE1"/>
<comment type="similarity">
    <text evidence="2">Belongs to the sulfatase family.</text>
</comment>
<comment type="cofactor">
    <cofactor evidence="1">
        <name>Ca(2+)</name>
        <dbReference type="ChEBI" id="CHEBI:29108"/>
    </cofactor>
</comment>
<dbReference type="FunFam" id="3.40.720.10:FF:000007">
    <property type="entry name" value="Arylsulfatase family, member J"/>
    <property type="match status" value="1"/>
</dbReference>
<keyword evidence="3" id="KW-0479">Metal-binding</keyword>
<evidence type="ECO:0000256" key="7">
    <source>
        <dbReference type="SAM" id="SignalP"/>
    </source>
</evidence>
<feature type="domain" description="Sulfatase N-terminal" evidence="8">
    <location>
        <begin position="38"/>
        <end position="363"/>
    </location>
</feature>
<dbReference type="Gene3D" id="3.40.720.10">
    <property type="entry name" value="Alkaline Phosphatase, subunit A"/>
    <property type="match status" value="1"/>
</dbReference>
<evidence type="ECO:0000256" key="3">
    <source>
        <dbReference type="ARBA" id="ARBA00022723"/>
    </source>
</evidence>
<evidence type="ECO:0000256" key="4">
    <source>
        <dbReference type="ARBA" id="ARBA00022801"/>
    </source>
</evidence>
<dbReference type="CDD" id="cd16029">
    <property type="entry name" value="4-S"/>
    <property type="match status" value="1"/>
</dbReference>
<dbReference type="Proteomes" id="UP001374579">
    <property type="component" value="Unassembled WGS sequence"/>
</dbReference>
<evidence type="ECO:0000313" key="9">
    <source>
        <dbReference type="EMBL" id="KAK7094927.1"/>
    </source>
</evidence>
<keyword evidence="6" id="KW-0325">Glycoprotein</keyword>
<dbReference type="Gene3D" id="3.30.1120.10">
    <property type="match status" value="1"/>
</dbReference>
<dbReference type="PROSITE" id="PS00149">
    <property type="entry name" value="SULFATASE_2"/>
    <property type="match status" value="1"/>
</dbReference>
<feature type="signal peptide" evidence="7">
    <location>
        <begin position="1"/>
        <end position="30"/>
    </location>
</feature>
<comment type="caution">
    <text evidence="9">The sequence shown here is derived from an EMBL/GenBank/DDBJ whole genome shotgun (WGS) entry which is preliminary data.</text>
</comment>
<evidence type="ECO:0000256" key="5">
    <source>
        <dbReference type="ARBA" id="ARBA00022837"/>
    </source>
</evidence>
<name>A0AAN9AXE1_9CAEN</name>
<dbReference type="InterPro" id="IPR024607">
    <property type="entry name" value="Sulfatase_CS"/>
</dbReference>
<evidence type="ECO:0000256" key="6">
    <source>
        <dbReference type="ARBA" id="ARBA00023180"/>
    </source>
</evidence>
<dbReference type="Pfam" id="PF00884">
    <property type="entry name" value="Sulfatase"/>
    <property type="match status" value="1"/>
</dbReference>
<keyword evidence="5" id="KW-0106">Calcium</keyword>
<keyword evidence="10" id="KW-1185">Reference proteome</keyword>
<dbReference type="GO" id="GO:0046872">
    <property type="term" value="F:metal ion binding"/>
    <property type="evidence" value="ECO:0007669"/>
    <property type="project" value="UniProtKB-KW"/>
</dbReference>
<dbReference type="PANTHER" id="PTHR10342:SF274">
    <property type="entry name" value="ARYLSULFATASE B"/>
    <property type="match status" value="1"/>
</dbReference>
<evidence type="ECO:0000259" key="8">
    <source>
        <dbReference type="Pfam" id="PF00884"/>
    </source>
</evidence>
<sequence length="522" mass="59047">MLLEQARPDKAVCRMLAFVLISLWPALVSGQLWPFGPPNIVFVLADDYGFNDVGYHGSEILTPNLDKLAGEGVKLENYYVQPICTPTRSQLMSGRYQIHTGLQHDIIWATQPNGLPLDSPTLADKLRETGYSTHAIGKWHLGFYKEDYLPTRRGFDSYYGYLTGSEDYNTHYRCDDMHDAPGGDGVDTDERMCGYDLRDNEVPVKDQLEKYSTQVFTEKAVNLIKNHEQKKPLFLYMAYQAVHSPLEVPEDYTWNYYNIQDKNRKTYAGMVSCMDEGVGNITDALKKAGMWNNTVFVFSTDNGGEILAGGNNWPLRGWKHSLWEGGMRGVGFVHSRFIQNNGTQTKELMHVSDWLPTLVGMAGGDTNGTKPLDGYNQWEMISKGKPSPRKEILHNIDIMFPPKGDNLYPDIFDTRTRAAIRVGEYKLITGDPGNSSWIPPPSTSLYFPKTSHDAPEKNVWLFHVTSDPDEEIDLSSKHPDIVKELLQRLAYYNSTAVPPVYPKSDPNCDPKLHNGFWGPWVS</sequence>
<dbReference type="PANTHER" id="PTHR10342">
    <property type="entry name" value="ARYLSULFATASE"/>
    <property type="match status" value="1"/>
</dbReference>
<evidence type="ECO:0000256" key="2">
    <source>
        <dbReference type="ARBA" id="ARBA00008779"/>
    </source>
</evidence>
<dbReference type="GO" id="GO:0008484">
    <property type="term" value="F:sulfuric ester hydrolase activity"/>
    <property type="evidence" value="ECO:0007669"/>
    <property type="project" value="InterPro"/>
</dbReference>
<evidence type="ECO:0000313" key="10">
    <source>
        <dbReference type="Proteomes" id="UP001374579"/>
    </source>
</evidence>
<feature type="chain" id="PRO_5042827544" description="Sulfatase N-terminal domain-containing protein" evidence="7">
    <location>
        <begin position="31"/>
        <end position="522"/>
    </location>
</feature>
<proteinExistence type="inferred from homology"/>
<protein>
    <recommendedName>
        <fullName evidence="8">Sulfatase N-terminal domain-containing protein</fullName>
    </recommendedName>
</protein>
<dbReference type="InterPro" id="IPR000917">
    <property type="entry name" value="Sulfatase_N"/>
</dbReference>
<reference evidence="9 10" key="1">
    <citation type="submission" date="2024-02" db="EMBL/GenBank/DDBJ databases">
        <title>Chromosome-scale genome assembly of the rough periwinkle Littorina saxatilis.</title>
        <authorList>
            <person name="De Jode A."/>
            <person name="Faria R."/>
            <person name="Formenti G."/>
            <person name="Sims Y."/>
            <person name="Smith T.P."/>
            <person name="Tracey A."/>
            <person name="Wood J.M.D."/>
            <person name="Zagrodzka Z.B."/>
            <person name="Johannesson K."/>
            <person name="Butlin R.K."/>
            <person name="Leder E.H."/>
        </authorList>
    </citation>
    <scope>NUCLEOTIDE SEQUENCE [LARGE SCALE GENOMIC DNA]</scope>
    <source>
        <strain evidence="9">Snail1</strain>
        <tissue evidence="9">Muscle</tissue>
    </source>
</reference>
<organism evidence="9 10">
    <name type="scientific">Littorina saxatilis</name>
    <dbReference type="NCBI Taxonomy" id="31220"/>
    <lineage>
        <taxon>Eukaryota</taxon>
        <taxon>Metazoa</taxon>
        <taxon>Spiralia</taxon>
        <taxon>Lophotrochozoa</taxon>
        <taxon>Mollusca</taxon>
        <taxon>Gastropoda</taxon>
        <taxon>Caenogastropoda</taxon>
        <taxon>Littorinimorpha</taxon>
        <taxon>Littorinoidea</taxon>
        <taxon>Littorinidae</taxon>
        <taxon>Littorina</taxon>
    </lineage>
</organism>